<dbReference type="AlphaFoldDB" id="A0A0K2GGZ4"/>
<dbReference type="PANTHER" id="PTHR30520:SF6">
    <property type="entry name" value="FORMATE_NITRATE FAMILY TRANSPORTER (EUROFUNG)"/>
    <property type="match status" value="1"/>
</dbReference>
<feature type="transmembrane region" description="Helical" evidence="6">
    <location>
        <begin position="261"/>
        <end position="283"/>
    </location>
</feature>
<evidence type="ECO:0000256" key="1">
    <source>
        <dbReference type="ARBA" id="ARBA00004141"/>
    </source>
</evidence>
<sequence length="298" mass="30609">MKQTAFSSDERVAASPQLAVSPVPLFDAYAPAEVAKRVRDIGVAKAAASVPTMLALAVLAGAFIALGALFFTVTITAGSAQSPHFGLIRLAGGVTFSLGLILVVVGGAELFTGNNLLAMAWASGRVTTVHVLRNWGWVYAGNLLGAVGTAVLVWLAGIQTLSDGAVGETMVRIARAKVSLDPITALARGILCNALVCLAVWLCMAARSVADKILAILFPISAFVACGFEHSVANLYFLPMGLLLTASGAAPMSFAGAAANLALVTVGNILGGTLLVALVYWSVYLRQDRAAKPEPGGS</sequence>
<organism evidence="7 8">
    <name type="scientific">Nitrospira moscoviensis</name>
    <dbReference type="NCBI Taxonomy" id="42253"/>
    <lineage>
        <taxon>Bacteria</taxon>
        <taxon>Pseudomonadati</taxon>
        <taxon>Nitrospirota</taxon>
        <taxon>Nitrospiria</taxon>
        <taxon>Nitrospirales</taxon>
        <taxon>Nitrospiraceae</taxon>
        <taxon>Nitrospira</taxon>
    </lineage>
</organism>
<keyword evidence="3 6" id="KW-1133">Transmembrane helix</keyword>
<dbReference type="InterPro" id="IPR023271">
    <property type="entry name" value="Aquaporin-like"/>
</dbReference>
<feature type="transmembrane region" description="Helical" evidence="6">
    <location>
        <begin position="53"/>
        <end position="75"/>
    </location>
</feature>
<keyword evidence="8" id="KW-1185">Reference proteome</keyword>
<dbReference type="Pfam" id="PF01226">
    <property type="entry name" value="Form_Nir_trans"/>
    <property type="match status" value="1"/>
</dbReference>
<dbReference type="InterPro" id="IPR024002">
    <property type="entry name" value="For/NO2_transpt_CS"/>
</dbReference>
<gene>
    <name evidence="7" type="primary">focA</name>
    <name evidence="7" type="ORF">NITMOv2_3821</name>
</gene>
<feature type="transmembrane region" description="Helical" evidence="6">
    <location>
        <begin position="178"/>
        <end position="202"/>
    </location>
</feature>
<comment type="similarity">
    <text evidence="5">Belongs to the FNT transporter (TC 1.A.16) family.</text>
</comment>
<feature type="transmembrane region" description="Helical" evidence="6">
    <location>
        <begin position="87"/>
        <end position="108"/>
    </location>
</feature>
<feature type="transmembrane region" description="Helical" evidence="6">
    <location>
        <begin position="137"/>
        <end position="157"/>
    </location>
</feature>
<dbReference type="PROSITE" id="PS01005">
    <property type="entry name" value="FORMATE_NITRITE_TP_1"/>
    <property type="match status" value="1"/>
</dbReference>
<evidence type="ECO:0000256" key="5">
    <source>
        <dbReference type="ARBA" id="ARBA00049660"/>
    </source>
</evidence>
<proteinExistence type="inferred from homology"/>
<evidence type="ECO:0000256" key="2">
    <source>
        <dbReference type="ARBA" id="ARBA00022692"/>
    </source>
</evidence>
<evidence type="ECO:0000256" key="6">
    <source>
        <dbReference type="SAM" id="Phobius"/>
    </source>
</evidence>
<evidence type="ECO:0000256" key="3">
    <source>
        <dbReference type="ARBA" id="ARBA00022989"/>
    </source>
</evidence>
<dbReference type="PANTHER" id="PTHR30520">
    <property type="entry name" value="FORMATE TRANSPORTER-RELATED"/>
    <property type="match status" value="1"/>
</dbReference>
<name>A0A0K2GGZ4_NITMO</name>
<dbReference type="PATRIC" id="fig|42253.5.peg.3765"/>
<dbReference type="Proteomes" id="UP000069205">
    <property type="component" value="Chromosome"/>
</dbReference>
<evidence type="ECO:0000256" key="4">
    <source>
        <dbReference type="ARBA" id="ARBA00023136"/>
    </source>
</evidence>
<comment type="subcellular location">
    <subcellularLocation>
        <location evidence="1">Membrane</location>
        <topology evidence="1">Multi-pass membrane protein</topology>
    </subcellularLocation>
</comment>
<dbReference type="KEGG" id="nmv:NITMOv2_3821"/>
<dbReference type="InterPro" id="IPR000292">
    <property type="entry name" value="For/NO2_transpt"/>
</dbReference>
<reference evidence="7 8" key="1">
    <citation type="journal article" date="2015" name="Proc. Natl. Acad. Sci. U.S.A.">
        <title>Expanded metabolic versatility of ubiquitous nitrite-oxidizing bacteria from the genus Nitrospira.</title>
        <authorList>
            <person name="Koch H."/>
            <person name="Lucker S."/>
            <person name="Albertsen M."/>
            <person name="Kitzinger K."/>
            <person name="Herbold C."/>
            <person name="Spieck E."/>
            <person name="Nielsen P.H."/>
            <person name="Wagner M."/>
            <person name="Daims H."/>
        </authorList>
    </citation>
    <scope>NUCLEOTIDE SEQUENCE [LARGE SCALE GENOMIC DNA]</scope>
    <source>
        <strain evidence="7 8">NSP M-1</strain>
    </source>
</reference>
<keyword evidence="2 6" id="KW-0812">Transmembrane</keyword>
<dbReference type="EMBL" id="CP011801">
    <property type="protein sequence ID" value="ALA60211.1"/>
    <property type="molecule type" value="Genomic_DNA"/>
</dbReference>
<dbReference type="STRING" id="42253.NITMOv2_3821"/>
<dbReference type="GO" id="GO:0005886">
    <property type="term" value="C:plasma membrane"/>
    <property type="evidence" value="ECO:0007669"/>
    <property type="project" value="TreeGrafter"/>
</dbReference>
<dbReference type="Gene3D" id="1.20.1080.10">
    <property type="entry name" value="Glycerol uptake facilitator protein"/>
    <property type="match status" value="1"/>
</dbReference>
<dbReference type="GO" id="GO:0015499">
    <property type="term" value="F:formate transmembrane transporter activity"/>
    <property type="evidence" value="ECO:0007669"/>
    <property type="project" value="TreeGrafter"/>
</dbReference>
<keyword evidence="4 6" id="KW-0472">Membrane</keyword>
<accession>A0A0K2GGZ4</accession>
<evidence type="ECO:0000313" key="7">
    <source>
        <dbReference type="EMBL" id="ALA60211.1"/>
    </source>
</evidence>
<evidence type="ECO:0000313" key="8">
    <source>
        <dbReference type="Proteomes" id="UP000069205"/>
    </source>
</evidence>
<feature type="transmembrane region" description="Helical" evidence="6">
    <location>
        <begin position="208"/>
        <end position="228"/>
    </location>
</feature>
<protein>
    <submittedName>
        <fullName evidence="7">Formate transporter</fullName>
    </submittedName>
</protein>